<organism evidence="2 3">
    <name type="scientific">Rhizoctonia solani</name>
    <dbReference type="NCBI Taxonomy" id="456999"/>
    <lineage>
        <taxon>Eukaryota</taxon>
        <taxon>Fungi</taxon>
        <taxon>Dikarya</taxon>
        <taxon>Basidiomycota</taxon>
        <taxon>Agaricomycotina</taxon>
        <taxon>Agaricomycetes</taxon>
        <taxon>Cantharellales</taxon>
        <taxon>Ceratobasidiaceae</taxon>
        <taxon>Rhizoctonia</taxon>
    </lineage>
</organism>
<dbReference type="Pfam" id="PF12770">
    <property type="entry name" value="CHAT"/>
    <property type="match status" value="1"/>
</dbReference>
<evidence type="ECO:0000313" key="2">
    <source>
        <dbReference type="EMBL" id="CAE6454938.1"/>
    </source>
</evidence>
<name>A0A8H3BEI8_9AGAM</name>
<feature type="non-terminal residue" evidence="2">
    <location>
        <position position="1"/>
    </location>
</feature>
<reference evidence="2" key="1">
    <citation type="submission" date="2021-01" db="EMBL/GenBank/DDBJ databases">
        <authorList>
            <person name="Kaushik A."/>
        </authorList>
    </citation>
    <scope>NUCLEOTIDE SEQUENCE</scope>
    <source>
        <strain evidence="2">AG2-2IIIB</strain>
    </source>
</reference>
<feature type="domain" description="CHAT" evidence="1">
    <location>
        <begin position="260"/>
        <end position="482"/>
    </location>
</feature>
<evidence type="ECO:0000259" key="1">
    <source>
        <dbReference type="Pfam" id="PF12770"/>
    </source>
</evidence>
<gene>
    <name evidence="2" type="ORF">RDB_LOCUS90384</name>
</gene>
<dbReference type="InterPro" id="IPR024983">
    <property type="entry name" value="CHAT_dom"/>
</dbReference>
<dbReference type="Proteomes" id="UP000663843">
    <property type="component" value="Unassembled WGS sequence"/>
</dbReference>
<accession>A0A8H3BEI8</accession>
<evidence type="ECO:0000313" key="3">
    <source>
        <dbReference type="Proteomes" id="UP000663843"/>
    </source>
</evidence>
<dbReference type="AlphaFoldDB" id="A0A8H3BEI8"/>
<dbReference type="EMBL" id="CAJMWT010002802">
    <property type="protein sequence ID" value="CAE6454938.1"/>
    <property type="molecule type" value="Genomic_DNA"/>
</dbReference>
<proteinExistence type="predicted"/>
<comment type="caution">
    <text evidence="2">The sequence shown here is derived from an EMBL/GenBank/DDBJ whole genome shotgun (WGS) entry which is preliminary data.</text>
</comment>
<protein>
    <recommendedName>
        <fullName evidence="1">CHAT domain-containing protein</fullName>
    </recommendedName>
</protein>
<sequence>MLAKSPRGRFRYAIDWMNLAFQHSPLNLMEACQAVIDLLPQFIWLGATTTQRYRDLSMTENLAAAMCLAAIQSSSYSLALEWLEHTRCVVWNQSLMLRSPLDELRASHSDLATRIETIADELYGFSFDLPVNPDAHAHLVTAEQVGQRRRQLAVEYNNLLAQARQLPNFEDLFQPLTINRIIPAAQNGPVVVINYHSGHCDALILMPKHDQVKHLHLPQFNEGRVRQTRSELAIASRRKERRRRHLMPQVEDDDSLEGVLNILWSDIVKPVLDELGYINNVSSDRLPHITWCLTGSLSFLPLHAAGDYNQPLCRVFDYAVSSYAPTLSALLASTPCSLNRSHRVLAVGQSATPGHRPLPGTASELAYIQVHTENKLEFSQLIDEQATVEAVLDAMEQHDWVHLACHAHQNVQDPTKSGFFLHDGTLDLSSINRRSFKSKGLAFLSACQTATGDESLPDEAIHLASGMLMAGYASVIATMWSV</sequence>